<dbReference type="InterPro" id="IPR002350">
    <property type="entry name" value="Kazal_dom"/>
</dbReference>
<dbReference type="GO" id="GO:0006811">
    <property type="term" value="P:monoatomic ion transport"/>
    <property type="evidence" value="ECO:0007669"/>
    <property type="project" value="UniProtKB-KW"/>
</dbReference>
<feature type="domain" description="Kazal-like" evidence="11">
    <location>
        <begin position="445"/>
        <end position="500"/>
    </location>
</feature>
<dbReference type="GO" id="GO:0015347">
    <property type="term" value="F:sodium-independent organic anion transmembrane transporter activity"/>
    <property type="evidence" value="ECO:0007669"/>
    <property type="project" value="TreeGrafter"/>
</dbReference>
<evidence type="ECO:0000256" key="5">
    <source>
        <dbReference type="ARBA" id="ARBA00022989"/>
    </source>
</evidence>
<reference evidence="12" key="2">
    <citation type="submission" date="2025-08" db="UniProtKB">
        <authorList>
            <consortium name="Ensembl"/>
        </authorList>
    </citation>
    <scope>IDENTIFICATION</scope>
</reference>
<keyword evidence="9" id="KW-0732">Signal</keyword>
<dbReference type="GeneTree" id="ENSGT01150000286901"/>
<reference evidence="12" key="3">
    <citation type="submission" date="2025-09" db="UniProtKB">
        <authorList>
            <consortium name="Ensembl"/>
        </authorList>
    </citation>
    <scope>IDENTIFICATION</scope>
</reference>
<evidence type="ECO:0000256" key="8">
    <source>
        <dbReference type="RuleBase" id="RU362056"/>
    </source>
</evidence>
<feature type="transmembrane region" description="Helical" evidence="8">
    <location>
        <begin position="76"/>
        <end position="98"/>
    </location>
</feature>
<feature type="transmembrane region" description="Helical" evidence="8">
    <location>
        <begin position="48"/>
        <end position="69"/>
    </location>
</feature>
<dbReference type="Ensembl" id="ENSCSAVT00000015438.1">
    <property type="protein sequence ID" value="ENSCSAVP00000015264.1"/>
    <property type="gene ID" value="ENSCSAVG00000008960.1"/>
</dbReference>
<evidence type="ECO:0000256" key="4">
    <source>
        <dbReference type="ARBA" id="ARBA00022692"/>
    </source>
</evidence>
<evidence type="ECO:0000256" key="6">
    <source>
        <dbReference type="ARBA" id="ARBA00023136"/>
    </source>
</evidence>
<feature type="transmembrane region" description="Helical" evidence="8">
    <location>
        <begin position="619"/>
        <end position="641"/>
    </location>
</feature>
<dbReference type="PROSITE" id="PS50850">
    <property type="entry name" value="MFS"/>
    <property type="match status" value="1"/>
</dbReference>
<dbReference type="CDD" id="cd17336">
    <property type="entry name" value="MFS_SLCO_OATP"/>
    <property type="match status" value="1"/>
</dbReference>
<feature type="signal peptide" evidence="9">
    <location>
        <begin position="1"/>
        <end position="24"/>
    </location>
</feature>
<comment type="caution">
    <text evidence="8">Lacks conserved residue(s) required for the propagation of feature annotation.</text>
</comment>
<dbReference type="GO" id="GO:0016323">
    <property type="term" value="C:basolateral plasma membrane"/>
    <property type="evidence" value="ECO:0007669"/>
    <property type="project" value="TreeGrafter"/>
</dbReference>
<feature type="chain" id="PRO_5003578421" description="Solute carrier organic anion transporter family member" evidence="9">
    <location>
        <begin position="25"/>
        <end position="661"/>
    </location>
</feature>
<comment type="subcellular location">
    <subcellularLocation>
        <location evidence="1 8">Cell membrane</location>
        <topology evidence="1 8">Multi-pass membrane protein</topology>
    </subcellularLocation>
</comment>
<feature type="transmembrane region" description="Helical" evidence="8">
    <location>
        <begin position="241"/>
        <end position="264"/>
    </location>
</feature>
<name>H2ZCE8_CIOSA</name>
<dbReference type="PANTHER" id="PTHR11388:SF157">
    <property type="entry name" value="SOLUTE CARRIER ORGANIC ANION TRANSPORTER FAMILY MEMBER 2A1-LIKE"/>
    <property type="match status" value="1"/>
</dbReference>
<protein>
    <recommendedName>
        <fullName evidence="8">Solute carrier organic anion transporter family member</fullName>
    </recommendedName>
</protein>
<dbReference type="Gene3D" id="1.20.1250.20">
    <property type="entry name" value="MFS general substrate transporter like domains"/>
    <property type="match status" value="1"/>
</dbReference>
<feature type="transmembrane region" description="Helical" evidence="8">
    <location>
        <begin position="368"/>
        <end position="392"/>
    </location>
</feature>
<dbReference type="SUPFAM" id="SSF100895">
    <property type="entry name" value="Kazal-type serine protease inhibitors"/>
    <property type="match status" value="1"/>
</dbReference>
<dbReference type="InterPro" id="IPR036058">
    <property type="entry name" value="Kazal_dom_sf"/>
</dbReference>
<evidence type="ECO:0000256" key="9">
    <source>
        <dbReference type="SAM" id="SignalP"/>
    </source>
</evidence>
<accession>H2ZCE8</accession>
<feature type="transmembrane region" description="Helical" evidence="8">
    <location>
        <begin position="404"/>
        <end position="425"/>
    </location>
</feature>
<keyword evidence="6 8" id="KW-0472">Membrane</keyword>
<dbReference type="InParanoid" id="H2ZCE8"/>
<dbReference type="PROSITE" id="PS51465">
    <property type="entry name" value="KAZAL_2"/>
    <property type="match status" value="1"/>
</dbReference>
<feature type="transmembrane region" description="Helical" evidence="8">
    <location>
        <begin position="524"/>
        <end position="547"/>
    </location>
</feature>
<dbReference type="InterPro" id="IPR004156">
    <property type="entry name" value="OATP"/>
</dbReference>
<keyword evidence="7" id="KW-1015">Disulfide bond</keyword>
<dbReference type="Proteomes" id="UP000007875">
    <property type="component" value="Unassembled WGS sequence"/>
</dbReference>
<keyword evidence="3" id="KW-1003">Cell membrane</keyword>
<evidence type="ECO:0000313" key="13">
    <source>
        <dbReference type="Proteomes" id="UP000007875"/>
    </source>
</evidence>
<evidence type="ECO:0000259" key="11">
    <source>
        <dbReference type="PROSITE" id="PS51465"/>
    </source>
</evidence>
<reference evidence="13" key="1">
    <citation type="submission" date="2003-08" db="EMBL/GenBank/DDBJ databases">
        <authorList>
            <person name="Birren B."/>
            <person name="Nusbaum C."/>
            <person name="Abebe A."/>
            <person name="Abouelleil A."/>
            <person name="Adekoya E."/>
            <person name="Ait-zahra M."/>
            <person name="Allen N."/>
            <person name="Allen T."/>
            <person name="An P."/>
            <person name="Anderson M."/>
            <person name="Anderson S."/>
            <person name="Arachchi H."/>
            <person name="Armbruster J."/>
            <person name="Bachantsang P."/>
            <person name="Baldwin J."/>
            <person name="Barry A."/>
            <person name="Bayul T."/>
            <person name="Blitshsteyn B."/>
            <person name="Bloom T."/>
            <person name="Blye J."/>
            <person name="Boguslavskiy L."/>
            <person name="Borowsky M."/>
            <person name="Boukhgalter B."/>
            <person name="Brunache A."/>
            <person name="Butler J."/>
            <person name="Calixte N."/>
            <person name="Calvo S."/>
            <person name="Camarata J."/>
            <person name="Campo K."/>
            <person name="Chang J."/>
            <person name="Cheshatsang Y."/>
            <person name="Citroen M."/>
            <person name="Collymore A."/>
            <person name="Considine T."/>
            <person name="Cook A."/>
            <person name="Cooke P."/>
            <person name="Corum B."/>
            <person name="Cuomo C."/>
            <person name="David R."/>
            <person name="Dawoe T."/>
            <person name="Degray S."/>
            <person name="Dodge S."/>
            <person name="Dooley K."/>
            <person name="Dorje P."/>
            <person name="Dorjee K."/>
            <person name="Dorris L."/>
            <person name="Duffey N."/>
            <person name="Dupes A."/>
            <person name="Elkins T."/>
            <person name="Engels R."/>
            <person name="Erickson J."/>
            <person name="Farina A."/>
            <person name="Faro S."/>
            <person name="Ferreira P."/>
            <person name="Fischer H."/>
            <person name="Fitzgerald M."/>
            <person name="Foley K."/>
            <person name="Gage D."/>
            <person name="Galagan J."/>
            <person name="Gearin G."/>
            <person name="Gnerre S."/>
            <person name="Gnirke A."/>
            <person name="Goyette A."/>
            <person name="Graham J."/>
            <person name="Grandbois E."/>
            <person name="Gyaltsen K."/>
            <person name="Hafez N."/>
            <person name="Hagopian D."/>
            <person name="Hagos B."/>
            <person name="Hall J."/>
            <person name="Hatcher B."/>
            <person name="Heller A."/>
            <person name="Higgins H."/>
            <person name="Honan T."/>
            <person name="Horn A."/>
            <person name="Houde N."/>
            <person name="Hughes L."/>
            <person name="Hulme W."/>
            <person name="Husby E."/>
            <person name="Iliev I."/>
            <person name="Jaffe D."/>
            <person name="Jones C."/>
            <person name="Kamal M."/>
            <person name="Kamat A."/>
            <person name="Kamvysselis M."/>
            <person name="Karlsson E."/>
            <person name="Kells C."/>
            <person name="Kieu A."/>
            <person name="Kisner P."/>
            <person name="Kodira C."/>
            <person name="Kulbokas E."/>
            <person name="Labutti K."/>
            <person name="Lama D."/>
            <person name="Landers T."/>
            <person name="Leger J."/>
            <person name="Levine S."/>
            <person name="Lewis D."/>
            <person name="Lewis T."/>
            <person name="Lindblad-toh K."/>
            <person name="Liu X."/>
            <person name="Lokyitsang T."/>
            <person name="Lokyitsang Y."/>
            <person name="Lucien O."/>
            <person name="Lui A."/>
            <person name="Ma L.J."/>
            <person name="Mabbitt R."/>
            <person name="Macdonald J."/>
            <person name="Maclean C."/>
            <person name="Major J."/>
            <person name="Manning J."/>
            <person name="Marabella R."/>
            <person name="Maru K."/>
            <person name="Matthews C."/>
            <person name="Mauceli E."/>
            <person name="Mccarthy M."/>
            <person name="Mcdonough S."/>
            <person name="Mcghee T."/>
            <person name="Meldrim J."/>
            <person name="Meneus L."/>
            <person name="Mesirov J."/>
            <person name="Mihalev A."/>
            <person name="Mihova T."/>
            <person name="Mikkelsen T."/>
            <person name="Mlenga V."/>
            <person name="Moru K."/>
            <person name="Mozes J."/>
            <person name="Mulrain L."/>
            <person name="Munson G."/>
            <person name="Naylor J."/>
            <person name="Newes C."/>
            <person name="Nguyen C."/>
            <person name="Nguyen N."/>
            <person name="Nguyen T."/>
            <person name="Nicol R."/>
            <person name="Nielsen C."/>
            <person name="Nizzari M."/>
            <person name="Norbu C."/>
            <person name="Norbu N."/>
            <person name="O'donnell P."/>
            <person name="Okoawo O."/>
            <person name="O'leary S."/>
            <person name="Omotosho B."/>
            <person name="O'neill K."/>
            <person name="Osman S."/>
            <person name="Parker S."/>
            <person name="Perrin D."/>
            <person name="Phunkhang P."/>
            <person name="Piqani B."/>
            <person name="Purcell S."/>
            <person name="Rachupka T."/>
            <person name="Ramasamy U."/>
            <person name="Rameau R."/>
            <person name="Ray V."/>
            <person name="Raymond C."/>
            <person name="Retta R."/>
            <person name="Richardson S."/>
            <person name="Rise C."/>
            <person name="Rodriguez J."/>
            <person name="Rogers J."/>
            <person name="Rogov P."/>
            <person name="Rutman M."/>
            <person name="Schupbach R."/>
            <person name="Seaman C."/>
            <person name="Settipalli S."/>
            <person name="Sharpe T."/>
            <person name="Sheridan J."/>
            <person name="Sherpa N."/>
            <person name="Shi J."/>
            <person name="Smirnov S."/>
            <person name="Smith C."/>
            <person name="Sougnez C."/>
            <person name="Spencer B."/>
            <person name="Stalker J."/>
            <person name="Stange-thomann N."/>
            <person name="Stavropoulos S."/>
            <person name="Stetson K."/>
            <person name="Stone C."/>
            <person name="Stone S."/>
            <person name="Stubbs M."/>
            <person name="Talamas J."/>
            <person name="Tchuinga P."/>
            <person name="Tenzing P."/>
            <person name="Tesfaye S."/>
            <person name="Theodore J."/>
            <person name="Thoulutsang Y."/>
            <person name="Topham K."/>
            <person name="Towey S."/>
            <person name="Tsamla T."/>
            <person name="Tsomo N."/>
            <person name="Vallee D."/>
            <person name="Vassiliev H."/>
            <person name="Venkataraman V."/>
            <person name="Vinson J."/>
            <person name="Vo A."/>
            <person name="Wade C."/>
            <person name="Wang S."/>
            <person name="Wangchuk T."/>
            <person name="Wangdi T."/>
            <person name="Whittaker C."/>
            <person name="Wilkinson J."/>
            <person name="Wu Y."/>
            <person name="Wyman D."/>
            <person name="Yadav S."/>
            <person name="Yang S."/>
            <person name="Yang X."/>
            <person name="Yeager S."/>
            <person name="Yee E."/>
            <person name="Young G."/>
            <person name="Zainoun J."/>
            <person name="Zembeck L."/>
            <person name="Zimmer A."/>
            <person name="Zody M."/>
            <person name="Lander E."/>
        </authorList>
    </citation>
    <scope>NUCLEOTIDE SEQUENCE [LARGE SCALE GENOMIC DNA]</scope>
</reference>
<evidence type="ECO:0000259" key="10">
    <source>
        <dbReference type="PROSITE" id="PS50850"/>
    </source>
</evidence>
<dbReference type="GO" id="GO:0043252">
    <property type="term" value="P:sodium-independent organic anion transport"/>
    <property type="evidence" value="ECO:0007669"/>
    <property type="project" value="TreeGrafter"/>
</dbReference>
<keyword evidence="8" id="KW-0813">Transport</keyword>
<evidence type="ECO:0000256" key="1">
    <source>
        <dbReference type="ARBA" id="ARBA00004651"/>
    </source>
</evidence>
<keyword evidence="4 8" id="KW-0812">Transmembrane</keyword>
<proteinExistence type="inferred from homology"/>
<feature type="transmembrane region" description="Helical" evidence="8">
    <location>
        <begin position="332"/>
        <end position="356"/>
    </location>
</feature>
<evidence type="ECO:0000256" key="7">
    <source>
        <dbReference type="ARBA" id="ARBA00023157"/>
    </source>
</evidence>
<dbReference type="OMA" id="CGKETSC"/>
<dbReference type="InterPro" id="IPR036259">
    <property type="entry name" value="MFS_trans_sf"/>
</dbReference>
<evidence type="ECO:0000313" key="12">
    <source>
        <dbReference type="Ensembl" id="ENSCSAVP00000015264.1"/>
    </source>
</evidence>
<dbReference type="NCBIfam" id="TIGR00805">
    <property type="entry name" value="oat"/>
    <property type="match status" value="1"/>
</dbReference>
<evidence type="ECO:0000256" key="2">
    <source>
        <dbReference type="ARBA" id="ARBA00009657"/>
    </source>
</evidence>
<dbReference type="AlphaFoldDB" id="H2ZCE8"/>
<dbReference type="PANTHER" id="PTHR11388">
    <property type="entry name" value="ORGANIC ANION TRANSPORTER"/>
    <property type="match status" value="1"/>
</dbReference>
<feature type="domain" description="Major facilitator superfamily (MFS) profile" evidence="10">
    <location>
        <begin position="10"/>
        <end position="645"/>
    </location>
</feature>
<sequence length="661" mass="72667">KSIYTRVRTFVVFLSLLQLVQVMGSGYNKSALTSIERRYQLTTFRVGILQSCFHIGNLSVILFVSYFGSKWHRPRVIAIGSLIMASSCVISSLPQFFIGDKTRIIFDDNQSNNLMDGWGAGAAEDAMFLCSTRPPTLPSSTDNKKRAVSVRYNSSLYIFIAAGNFLKGVGHAPLHPLGISFIDDYATPANSPVYIGVISALSLLGPAFGFMLGSLTASVWVDIGVGECGLGEYRPTIHPSWVGAWWVGYLAIAFLLMLATFPLFMFSRVIKKEKADEAHGCLCSRTCLPNTNIPKNRQLDDLLNHNKAKDGLTIVTYTPNFGLTLKRLLRDAVFLSITTGFVSLTSFLAASITYIAKYMETQFDLTASFANLLHGCVNLPMAVIGNLLGGWLIRRKNLNVQKTLSVIIMGLIMTVVLVGLLFMFGCDEGDIYGLLDGDRYTNVLNILTSRCSKSCGCSDIFAPVCDISTNVTYRSACHAGCRKTDARSGTRIFYDCLCTKPDIGNTTSKLVLGSCEHSPCWKELIIFLILMAAASMSAGLSATPSTLTILRVVEPSEKGFAIGIVFVFTRFLAWIPSPVYVGSGLDAACLVWSSSTEGRDADDQQRCQVYDKRTLRRNFFGLIGLQLLCAVVFYVIALYLVTKKVRREAEMFKTKKSSELI</sequence>
<comment type="similarity">
    <text evidence="2 8">Belongs to the organo anion transporter (TC 2.A.60) family.</text>
</comment>
<dbReference type="SUPFAM" id="SSF103473">
    <property type="entry name" value="MFS general substrate transporter"/>
    <property type="match status" value="1"/>
</dbReference>
<keyword evidence="13" id="KW-1185">Reference proteome</keyword>
<dbReference type="Pfam" id="PF03137">
    <property type="entry name" value="OATP"/>
    <property type="match status" value="1"/>
</dbReference>
<dbReference type="InterPro" id="IPR020846">
    <property type="entry name" value="MFS_dom"/>
</dbReference>
<feature type="transmembrane region" description="Helical" evidence="8">
    <location>
        <begin position="559"/>
        <end position="576"/>
    </location>
</feature>
<evidence type="ECO:0000256" key="3">
    <source>
        <dbReference type="ARBA" id="ARBA00022475"/>
    </source>
</evidence>
<feature type="transmembrane region" description="Helical" evidence="8">
    <location>
        <begin position="194"/>
        <end position="221"/>
    </location>
</feature>
<organism evidence="12 13">
    <name type="scientific">Ciona savignyi</name>
    <name type="common">Pacific transparent sea squirt</name>
    <dbReference type="NCBI Taxonomy" id="51511"/>
    <lineage>
        <taxon>Eukaryota</taxon>
        <taxon>Metazoa</taxon>
        <taxon>Chordata</taxon>
        <taxon>Tunicata</taxon>
        <taxon>Ascidiacea</taxon>
        <taxon>Phlebobranchia</taxon>
        <taxon>Cionidae</taxon>
        <taxon>Ciona</taxon>
    </lineage>
</organism>
<keyword evidence="5 8" id="KW-1133">Transmembrane helix</keyword>
<keyword evidence="8" id="KW-0406">Ion transport</keyword>
<dbReference type="eggNOG" id="KOG3626">
    <property type="taxonomic scope" value="Eukaryota"/>
</dbReference>